<dbReference type="PROSITE" id="PS50837">
    <property type="entry name" value="NACHT"/>
    <property type="match status" value="1"/>
</dbReference>
<dbReference type="AlphaFoldDB" id="A0A9W9A6A8"/>
<dbReference type="OrthoDB" id="3027122at2759"/>
<sequence>MIYIYVHRSIAVGPSILVSFSSPLSFIRRLRSGSSSSRSSQSMAGKAALGATKITLSTSKSALQLVPIPGIAAAVDGLLSVINAIEVNNGEQLSELSSHIERLLKLMLPLTETLGNGNKANLSGTQKDRIESLIVALNEVLEEERSILLHGRFKRFLMHEDIRSTISNINQKINNALDRFLVQGNVALELAASKTYNRLEQVREVVVATGHVNTEEIQNVGRQVRKLTEEWHSDAIESKTTNQTLRAELMSRAQIDLVNSLPHAEARYDAASRFSASNCLEGTRVDLLRLIRGWVHTNDLEKPRIFWLCGLAGTGKSTIAQSIAEELDNSRTLGATFFFSRNSADCSNALLVFSTIARQLAFAIPEFGVRIAEAMEANRDAGKLVMNAQMEKLIIEPLRSVKNPPNQTVIVIDALDECSDRKLAQDILILFAGKICTLPFPLTIFITSRSELHIKSKFETPILRPISRPFILHDIEQSIVDGDIELFLRQKMKEIAAVCLIKEI</sequence>
<keyword evidence="1" id="KW-0677">Repeat</keyword>
<proteinExistence type="predicted"/>
<organism evidence="3 4">
    <name type="scientific">Lentinula aciculospora</name>
    <dbReference type="NCBI Taxonomy" id="153920"/>
    <lineage>
        <taxon>Eukaryota</taxon>
        <taxon>Fungi</taxon>
        <taxon>Dikarya</taxon>
        <taxon>Basidiomycota</taxon>
        <taxon>Agaricomycotina</taxon>
        <taxon>Agaricomycetes</taxon>
        <taxon>Agaricomycetidae</taxon>
        <taxon>Agaricales</taxon>
        <taxon>Marasmiineae</taxon>
        <taxon>Omphalotaceae</taxon>
        <taxon>Lentinula</taxon>
    </lineage>
</organism>
<name>A0A9W9A6A8_9AGAR</name>
<dbReference type="Pfam" id="PF24883">
    <property type="entry name" value="NPHP3_N"/>
    <property type="match status" value="1"/>
</dbReference>
<evidence type="ECO:0000313" key="3">
    <source>
        <dbReference type="EMBL" id="KAJ4474987.1"/>
    </source>
</evidence>
<gene>
    <name evidence="3" type="ORF">J3R30DRAFT_633240</name>
</gene>
<dbReference type="Proteomes" id="UP001150266">
    <property type="component" value="Unassembled WGS sequence"/>
</dbReference>
<dbReference type="Gene3D" id="3.40.50.300">
    <property type="entry name" value="P-loop containing nucleotide triphosphate hydrolases"/>
    <property type="match status" value="1"/>
</dbReference>
<evidence type="ECO:0000259" key="2">
    <source>
        <dbReference type="PROSITE" id="PS50837"/>
    </source>
</evidence>
<keyword evidence="4" id="KW-1185">Reference proteome</keyword>
<comment type="caution">
    <text evidence="3">The sequence shown here is derived from an EMBL/GenBank/DDBJ whole genome shotgun (WGS) entry which is preliminary data.</text>
</comment>
<dbReference type="InterPro" id="IPR007111">
    <property type="entry name" value="NACHT_NTPase"/>
</dbReference>
<evidence type="ECO:0000313" key="4">
    <source>
        <dbReference type="Proteomes" id="UP001150266"/>
    </source>
</evidence>
<dbReference type="EMBL" id="JAOTPV010000015">
    <property type="protein sequence ID" value="KAJ4474987.1"/>
    <property type="molecule type" value="Genomic_DNA"/>
</dbReference>
<dbReference type="SUPFAM" id="SSF52540">
    <property type="entry name" value="P-loop containing nucleoside triphosphate hydrolases"/>
    <property type="match status" value="1"/>
</dbReference>
<dbReference type="CDD" id="cd21037">
    <property type="entry name" value="MLKL_NTD"/>
    <property type="match status" value="1"/>
</dbReference>
<dbReference type="PANTHER" id="PTHR10039">
    <property type="entry name" value="AMELOGENIN"/>
    <property type="match status" value="1"/>
</dbReference>
<evidence type="ECO:0000256" key="1">
    <source>
        <dbReference type="ARBA" id="ARBA00022737"/>
    </source>
</evidence>
<reference evidence="3" key="1">
    <citation type="submission" date="2022-08" db="EMBL/GenBank/DDBJ databases">
        <title>A Global Phylogenomic Analysis of the Shiitake Genus Lentinula.</title>
        <authorList>
            <consortium name="DOE Joint Genome Institute"/>
            <person name="Sierra-Patev S."/>
            <person name="Min B."/>
            <person name="Naranjo-Ortiz M."/>
            <person name="Looney B."/>
            <person name="Konkel Z."/>
            <person name="Slot J.C."/>
            <person name="Sakamoto Y."/>
            <person name="Steenwyk J.L."/>
            <person name="Rokas A."/>
            <person name="Carro J."/>
            <person name="Camarero S."/>
            <person name="Ferreira P."/>
            <person name="Molpeceres G."/>
            <person name="Ruiz-Duenas F.J."/>
            <person name="Serrano A."/>
            <person name="Henrissat B."/>
            <person name="Drula E."/>
            <person name="Hughes K.W."/>
            <person name="Mata J.L."/>
            <person name="Ishikawa N.K."/>
            <person name="Vargas-Isla R."/>
            <person name="Ushijima S."/>
            <person name="Smith C.A."/>
            <person name="Ahrendt S."/>
            <person name="Andreopoulos W."/>
            <person name="He G."/>
            <person name="Labutti K."/>
            <person name="Lipzen A."/>
            <person name="Ng V."/>
            <person name="Riley R."/>
            <person name="Sandor L."/>
            <person name="Barry K."/>
            <person name="Martinez A.T."/>
            <person name="Xiao Y."/>
            <person name="Gibbons J.G."/>
            <person name="Terashima K."/>
            <person name="Grigoriev I.V."/>
            <person name="Hibbett D.S."/>
        </authorList>
    </citation>
    <scope>NUCLEOTIDE SEQUENCE</scope>
    <source>
        <strain evidence="3">JLM2183</strain>
    </source>
</reference>
<feature type="domain" description="NACHT" evidence="2">
    <location>
        <begin position="304"/>
        <end position="450"/>
    </location>
</feature>
<dbReference type="InterPro" id="IPR056884">
    <property type="entry name" value="NPHP3-like_N"/>
</dbReference>
<dbReference type="InterPro" id="IPR059179">
    <property type="entry name" value="MLKL-like_MCAfunc"/>
</dbReference>
<dbReference type="InterPro" id="IPR027417">
    <property type="entry name" value="P-loop_NTPase"/>
</dbReference>
<accession>A0A9W9A6A8</accession>
<protein>
    <recommendedName>
        <fullName evidence="2">NACHT domain-containing protein</fullName>
    </recommendedName>
</protein>